<evidence type="ECO:0000313" key="3">
    <source>
        <dbReference type="Proteomes" id="UP000242875"/>
    </source>
</evidence>
<protein>
    <submittedName>
        <fullName evidence="2">Uncharacterized protein</fullName>
    </submittedName>
</protein>
<organism evidence="2 3">
    <name type="scientific">Bifiguratus adelaidae</name>
    <dbReference type="NCBI Taxonomy" id="1938954"/>
    <lineage>
        <taxon>Eukaryota</taxon>
        <taxon>Fungi</taxon>
        <taxon>Fungi incertae sedis</taxon>
        <taxon>Mucoromycota</taxon>
        <taxon>Mucoromycotina</taxon>
        <taxon>Endogonomycetes</taxon>
        <taxon>Endogonales</taxon>
        <taxon>Endogonales incertae sedis</taxon>
        <taxon>Bifiguratus</taxon>
    </lineage>
</organism>
<feature type="region of interest" description="Disordered" evidence="1">
    <location>
        <begin position="1"/>
        <end position="26"/>
    </location>
</feature>
<feature type="compositionally biased region" description="Basic residues" evidence="1">
    <location>
        <begin position="694"/>
        <end position="705"/>
    </location>
</feature>
<reference evidence="2 3" key="1">
    <citation type="journal article" date="2017" name="Mycologia">
        <title>Bifiguratus adelaidae, gen. et sp. nov., a new member of Mucoromycotina in endophytic and soil-dwelling habitats.</title>
        <authorList>
            <person name="Torres-Cruz T.J."/>
            <person name="Billingsley Tobias T.L."/>
            <person name="Almatruk M."/>
            <person name="Hesse C."/>
            <person name="Kuske C.R."/>
            <person name="Desiro A."/>
            <person name="Benucci G.M."/>
            <person name="Bonito G."/>
            <person name="Stajich J.E."/>
            <person name="Dunlap C."/>
            <person name="Arnold A.E."/>
            <person name="Porras-Alfaro A."/>
        </authorList>
    </citation>
    <scope>NUCLEOTIDE SEQUENCE [LARGE SCALE GENOMIC DNA]</scope>
    <source>
        <strain evidence="2 3">AZ0501</strain>
    </source>
</reference>
<dbReference type="Proteomes" id="UP000242875">
    <property type="component" value="Unassembled WGS sequence"/>
</dbReference>
<dbReference type="AlphaFoldDB" id="A0A261Y193"/>
<feature type="compositionally biased region" description="Low complexity" evidence="1">
    <location>
        <begin position="708"/>
        <end position="730"/>
    </location>
</feature>
<name>A0A261Y193_9FUNG</name>
<accession>A0A261Y193</accession>
<feature type="compositionally biased region" description="Polar residues" evidence="1">
    <location>
        <begin position="1"/>
        <end position="16"/>
    </location>
</feature>
<comment type="caution">
    <text evidence="2">The sequence shown here is derived from an EMBL/GenBank/DDBJ whole genome shotgun (WGS) entry which is preliminary data.</text>
</comment>
<evidence type="ECO:0000256" key="1">
    <source>
        <dbReference type="SAM" id="MobiDB-lite"/>
    </source>
</evidence>
<feature type="region of interest" description="Disordered" evidence="1">
    <location>
        <begin position="220"/>
        <end position="275"/>
    </location>
</feature>
<feature type="compositionally biased region" description="Basic and acidic residues" evidence="1">
    <location>
        <begin position="248"/>
        <end position="259"/>
    </location>
</feature>
<sequence>MTTAARTPSFIAQTPNVYHPRPQGVSSSAADGYFRHPQAIGPRTISHPQGMYPPTPYPNTQHMTTPDTLRYARHTPSAPYPPMNQPDARWRETTYGANFPTKQGSYGLLRNGTYPVQAQTAASVASGMPLMRPQMPFVSMNQAASTQTSAKDVRGQRPFPPNVSAPRDPGYASHIVGMLPSRPSTTPSGAPLYSQPPVARSRSEWMLVSELFDKLCAPTGTQSVDPSAKPTMSAAGKSGDAGLAQPRADARNKSPKKQEASPALTDAERSHRYPESFSGSADIGFRYFKSVTDEFFGEQGRFCIEFPREDGSSETDFDALDVSKTILPRFLEQVFSVDTDAKIPALRDIKLLNSTPTEYTAPVWRSYVSVNGAKALGKVQDPHSQHGAEFQRPATVHEAQASAQLQATKGGSSTNMGKATDVRYTSTLSLPTPTENDPPSRVTSMQGVWVSLCKFVCDSSELHFIYDNGIRVVCRGQMTCSTERLLQGELLAPAKIDEFVFRISNWTEYAPSRQSYQNRANATPPITPPLSVKDELGGTTMEVSLHPASGLPLRAMQFMAVCTAMGRMRDPIAYNRRLGCSDPNQMMSNFAGFLRQTGQVTTWVVPVTAGPATSSHGIKKEGKPSAKVVPLQGKWMSASSADDLERQQKEVIDQIETSNTAGKQVLEPKDQTTDASQRGRKRTRSGQSDASIQRSKKAKTPKLKRATAAEPSSDPVSAPAPSASDTTFAPDQIPNAFPYVSTSLDTDLDLMSMLNEQNLSGSGLHDFNAYTPLEEDNSLFDVLNL</sequence>
<keyword evidence="3" id="KW-1185">Reference proteome</keyword>
<proteinExistence type="predicted"/>
<feature type="region of interest" description="Disordered" evidence="1">
    <location>
        <begin position="144"/>
        <end position="168"/>
    </location>
</feature>
<feature type="region of interest" description="Disordered" evidence="1">
    <location>
        <begin position="657"/>
        <end position="733"/>
    </location>
</feature>
<evidence type="ECO:0000313" key="2">
    <source>
        <dbReference type="EMBL" id="OZJ04372.1"/>
    </source>
</evidence>
<gene>
    <name evidence="2" type="ORF">BZG36_03214</name>
</gene>
<dbReference type="EMBL" id="MVBO01000043">
    <property type="protein sequence ID" value="OZJ04372.1"/>
    <property type="molecule type" value="Genomic_DNA"/>
</dbReference>